<name>A0A9P4UKK2_9PEZI</name>
<feature type="region of interest" description="Disordered" evidence="1">
    <location>
        <begin position="42"/>
        <end position="80"/>
    </location>
</feature>
<dbReference type="AlphaFoldDB" id="A0A9P4UKK2"/>
<gene>
    <name evidence="3" type="ORF">K431DRAFT_19646</name>
</gene>
<proteinExistence type="predicted"/>
<accession>A0A9P4UKK2</accession>
<evidence type="ECO:0000313" key="3">
    <source>
        <dbReference type="EMBL" id="KAF2716356.1"/>
    </source>
</evidence>
<organism evidence="3 4">
    <name type="scientific">Polychaeton citri CBS 116435</name>
    <dbReference type="NCBI Taxonomy" id="1314669"/>
    <lineage>
        <taxon>Eukaryota</taxon>
        <taxon>Fungi</taxon>
        <taxon>Dikarya</taxon>
        <taxon>Ascomycota</taxon>
        <taxon>Pezizomycotina</taxon>
        <taxon>Dothideomycetes</taxon>
        <taxon>Dothideomycetidae</taxon>
        <taxon>Capnodiales</taxon>
        <taxon>Capnodiaceae</taxon>
        <taxon>Polychaeton</taxon>
    </lineage>
</organism>
<dbReference type="Proteomes" id="UP000799441">
    <property type="component" value="Unassembled WGS sequence"/>
</dbReference>
<protein>
    <recommendedName>
        <fullName evidence="5">Apple domain-containing protein</fullName>
    </recommendedName>
</protein>
<evidence type="ECO:0000256" key="1">
    <source>
        <dbReference type="SAM" id="MobiDB-lite"/>
    </source>
</evidence>
<keyword evidence="4" id="KW-1185">Reference proteome</keyword>
<comment type="caution">
    <text evidence="3">The sequence shown here is derived from an EMBL/GenBank/DDBJ whole genome shotgun (WGS) entry which is preliminary data.</text>
</comment>
<evidence type="ECO:0000313" key="4">
    <source>
        <dbReference type="Proteomes" id="UP000799441"/>
    </source>
</evidence>
<dbReference type="EMBL" id="MU003879">
    <property type="protein sequence ID" value="KAF2716356.1"/>
    <property type="molecule type" value="Genomic_DNA"/>
</dbReference>
<dbReference type="OrthoDB" id="3643957at2759"/>
<feature type="chain" id="PRO_5040266499" description="Apple domain-containing protein" evidence="2">
    <location>
        <begin position="23"/>
        <end position="216"/>
    </location>
</feature>
<reference evidence="3" key="1">
    <citation type="journal article" date="2020" name="Stud. Mycol.">
        <title>101 Dothideomycetes genomes: a test case for predicting lifestyles and emergence of pathogens.</title>
        <authorList>
            <person name="Haridas S."/>
            <person name="Albert R."/>
            <person name="Binder M."/>
            <person name="Bloem J."/>
            <person name="Labutti K."/>
            <person name="Salamov A."/>
            <person name="Andreopoulos B."/>
            <person name="Baker S."/>
            <person name="Barry K."/>
            <person name="Bills G."/>
            <person name="Bluhm B."/>
            <person name="Cannon C."/>
            <person name="Castanera R."/>
            <person name="Culley D."/>
            <person name="Daum C."/>
            <person name="Ezra D."/>
            <person name="Gonzalez J."/>
            <person name="Henrissat B."/>
            <person name="Kuo A."/>
            <person name="Liang C."/>
            <person name="Lipzen A."/>
            <person name="Lutzoni F."/>
            <person name="Magnuson J."/>
            <person name="Mondo S."/>
            <person name="Nolan M."/>
            <person name="Ohm R."/>
            <person name="Pangilinan J."/>
            <person name="Park H.-J."/>
            <person name="Ramirez L."/>
            <person name="Alfaro M."/>
            <person name="Sun H."/>
            <person name="Tritt A."/>
            <person name="Yoshinaga Y."/>
            <person name="Zwiers L.-H."/>
            <person name="Turgeon B."/>
            <person name="Goodwin S."/>
            <person name="Spatafora J."/>
            <person name="Crous P."/>
            <person name="Grigoriev I."/>
        </authorList>
    </citation>
    <scope>NUCLEOTIDE SEQUENCE</scope>
    <source>
        <strain evidence="3">CBS 116435</strain>
    </source>
</reference>
<evidence type="ECO:0008006" key="5">
    <source>
        <dbReference type="Google" id="ProtNLM"/>
    </source>
</evidence>
<feature type="signal peptide" evidence="2">
    <location>
        <begin position="1"/>
        <end position="22"/>
    </location>
</feature>
<keyword evidence="2" id="KW-0732">Signal</keyword>
<evidence type="ECO:0000256" key="2">
    <source>
        <dbReference type="SAM" id="SignalP"/>
    </source>
</evidence>
<feature type="compositionally biased region" description="Low complexity" evidence="1">
    <location>
        <begin position="50"/>
        <end position="80"/>
    </location>
</feature>
<sequence>MAVVLVLAQMQMQMVLLQRVAAAAAAIPRARECHIETHQHQAIHADHPTSRSATMGSSASSAASTTASTNTIPSSTPTATSGTTGIAAFACNSSSISSTYTTSDDTVFMEECYTDYASGSPTWNSTSSEIANLGRATVYSFRACMQACDDYNNNVDPEDTQCMAVSYNANLTYAVQAYGGNCVFKNTRGAGSNGEDGVDYGLVASAYVDCIVDGEC</sequence>